<accession>A0ABX6BFK3</accession>
<feature type="transmembrane region" description="Helical" evidence="1">
    <location>
        <begin position="7"/>
        <end position="27"/>
    </location>
</feature>
<name>A0ABX6BFK3_9ACTN</name>
<keyword evidence="1" id="KW-0472">Membrane</keyword>
<proteinExistence type="predicted"/>
<keyword evidence="3" id="KW-1185">Reference proteome</keyword>
<sequence>MRTSSKVHAVLAGGTSALMLLVAGLTLLPGSLPLPSPRFLALLSGVTLFPLMGWAFFRGLFGGFDRDLHRLAFRCLPGRPRLALVALIGAGVVLCAVDAATSDSRQDAEVRDGRYVVFETSGRRGTVEVDRREYEAVREGDQRGMTVIPGTALAAVALFVLVTGEVRRADDEAVEAAKAVSTTSAAPASGGTRS</sequence>
<evidence type="ECO:0000256" key="1">
    <source>
        <dbReference type="SAM" id="Phobius"/>
    </source>
</evidence>
<dbReference type="RefSeq" id="WP_152370585.1">
    <property type="nucleotide sequence ID" value="NZ_BMSJ01000001.1"/>
</dbReference>
<dbReference type="Proteomes" id="UP000326029">
    <property type="component" value="Chromosome"/>
</dbReference>
<evidence type="ECO:0000313" key="3">
    <source>
        <dbReference type="Proteomes" id="UP000326029"/>
    </source>
</evidence>
<feature type="transmembrane region" description="Helical" evidence="1">
    <location>
        <begin position="144"/>
        <end position="162"/>
    </location>
</feature>
<dbReference type="GeneID" id="95456012"/>
<keyword evidence="1" id="KW-1133">Transmembrane helix</keyword>
<organism evidence="2 3">
    <name type="scientific">Streptomyces cinereoruber</name>
    <dbReference type="NCBI Taxonomy" id="67260"/>
    <lineage>
        <taxon>Bacteria</taxon>
        <taxon>Bacillati</taxon>
        <taxon>Actinomycetota</taxon>
        <taxon>Actinomycetes</taxon>
        <taxon>Kitasatosporales</taxon>
        <taxon>Streptomycetaceae</taxon>
        <taxon>Streptomyces</taxon>
    </lineage>
</organism>
<dbReference type="EMBL" id="CP023693">
    <property type="protein sequence ID" value="QEV34127.1"/>
    <property type="molecule type" value="Genomic_DNA"/>
</dbReference>
<gene>
    <name evidence="2" type="ORF">CP977_19815</name>
</gene>
<feature type="transmembrane region" description="Helical" evidence="1">
    <location>
        <begin position="82"/>
        <end position="101"/>
    </location>
</feature>
<protein>
    <submittedName>
        <fullName evidence="2">Uncharacterized protein</fullName>
    </submittedName>
</protein>
<feature type="transmembrane region" description="Helical" evidence="1">
    <location>
        <begin position="39"/>
        <end position="61"/>
    </location>
</feature>
<keyword evidence="1" id="KW-0812">Transmembrane</keyword>
<evidence type="ECO:0000313" key="2">
    <source>
        <dbReference type="EMBL" id="QEV34127.1"/>
    </source>
</evidence>
<reference evidence="2 3" key="1">
    <citation type="submission" date="2017-09" db="EMBL/GenBank/DDBJ databases">
        <authorList>
            <person name="Lee N."/>
            <person name="Cho B.-K."/>
        </authorList>
    </citation>
    <scope>NUCLEOTIDE SEQUENCE [LARGE SCALE GENOMIC DNA]</scope>
    <source>
        <strain evidence="2 3">ATCC 19740</strain>
    </source>
</reference>